<dbReference type="Pfam" id="PF00408">
    <property type="entry name" value="PGM_PMM_IV"/>
    <property type="match status" value="1"/>
</dbReference>
<dbReference type="GO" id="GO:0000287">
    <property type="term" value="F:magnesium ion binding"/>
    <property type="evidence" value="ECO:0007669"/>
    <property type="project" value="InterPro"/>
</dbReference>
<dbReference type="InterPro" id="IPR016066">
    <property type="entry name" value="A-D-PHexomutase_CS"/>
</dbReference>
<dbReference type="GO" id="GO:0008973">
    <property type="term" value="F:phosphopentomutase activity"/>
    <property type="evidence" value="ECO:0007669"/>
    <property type="project" value="TreeGrafter"/>
</dbReference>
<organism evidence="12 13">
    <name type="scientific">Nocardia macrotermitis</name>
    <dbReference type="NCBI Taxonomy" id="2585198"/>
    <lineage>
        <taxon>Bacteria</taxon>
        <taxon>Bacillati</taxon>
        <taxon>Actinomycetota</taxon>
        <taxon>Actinomycetes</taxon>
        <taxon>Mycobacteriales</taxon>
        <taxon>Nocardiaceae</taxon>
        <taxon>Nocardia</taxon>
    </lineage>
</organism>
<dbReference type="Pfam" id="PF02879">
    <property type="entry name" value="PGM_PMM_II"/>
    <property type="match status" value="1"/>
</dbReference>
<protein>
    <recommendedName>
        <fullName evidence="14">Phosphomannomutase</fullName>
    </recommendedName>
</protein>
<dbReference type="SUPFAM" id="SSF55957">
    <property type="entry name" value="Phosphoglucomutase, C-terminal domain"/>
    <property type="match status" value="1"/>
</dbReference>
<comment type="caution">
    <text evidence="12">The sequence shown here is derived from an EMBL/GenBank/DDBJ whole genome shotgun (WGS) entry which is preliminary data.</text>
</comment>
<sequence length="667" mass="70726">MPEGIVLMLRFGTAGLRGPLRDGPDGMNVETVSRTTAGLAAWLRERCLGGGVVIVGRDARHGSAEFATATAEVLAAAGFAVLPLPRPLPTPVLAFAVRELKAVAGVQITASHNPATDNGYKLYLSGGSQLIPPADTEIERCIEAVRDPIPRADPLPTSPDPHLLNLPSGTPIAELGEEIVRRYLDRVATLPTRLDAQPDHTTTPPARLDTQPDHTTTPPARLDTQPDDATTPPAQLDTQPDHADTLHARLDTQPDHTTTPPARLDTQPDDDAQPGRAEATREQAAARPGGSGTETDSETVGDPGRSSEAFPDVMPLPVRRNELRIALTPMHGVGGETAVAALRAAGFTDVRVVDEQFAPDPDFPTVSFPNPEEPGASDLLLALADRVDADVAIALDPDADRCAVGVRGPDGFRMLRGDETGVLLGDFVLRSAPADALVATTIVSSRLLGKLAPARGARYAETLTGFKWLARAGSGTIGLGPEAAAERHHAGLPIVPRQPRLVYAYEEAIGHCVDPAAVRDKDGISAAVAVAELVARLRAEDRGLLDLLDDYALEFGLHAGDQVSLRLADQAAAAQVLARLRENPPDVIAGTPVTCTDSAQVRGPMRTDALIFEADTFRVVVRPSGTEPKLKCYLEVFEPVPDRAALPAAKQAAAQRLSELRKYFENL</sequence>
<dbReference type="InterPro" id="IPR005843">
    <property type="entry name" value="A-D-PHexomutase_C"/>
</dbReference>
<dbReference type="Pfam" id="PF02878">
    <property type="entry name" value="PGM_PMM_I"/>
    <property type="match status" value="1"/>
</dbReference>
<feature type="compositionally biased region" description="Basic and acidic residues" evidence="7">
    <location>
        <begin position="239"/>
        <end position="254"/>
    </location>
</feature>
<dbReference type="Gene3D" id="3.30.310.50">
    <property type="entry name" value="Alpha-D-phosphohexomutase, C-terminal domain"/>
    <property type="match status" value="1"/>
</dbReference>
<evidence type="ECO:0000313" key="12">
    <source>
        <dbReference type="EMBL" id="MQY23340.1"/>
    </source>
</evidence>
<evidence type="ECO:0000256" key="6">
    <source>
        <dbReference type="ARBA" id="ARBA00023235"/>
    </source>
</evidence>
<comment type="cofactor">
    <cofactor evidence="1">
        <name>Mg(2+)</name>
        <dbReference type="ChEBI" id="CHEBI:18420"/>
    </cofactor>
</comment>
<dbReference type="PANTHER" id="PTHR45745:SF1">
    <property type="entry name" value="PHOSPHOGLUCOMUTASE 2B-RELATED"/>
    <property type="match status" value="1"/>
</dbReference>
<evidence type="ECO:0000259" key="9">
    <source>
        <dbReference type="Pfam" id="PF02878"/>
    </source>
</evidence>
<dbReference type="SUPFAM" id="SSF53738">
    <property type="entry name" value="Phosphoglucomutase, first 3 domains"/>
    <property type="match status" value="3"/>
</dbReference>
<dbReference type="Proteomes" id="UP000438448">
    <property type="component" value="Unassembled WGS sequence"/>
</dbReference>
<evidence type="ECO:0000256" key="4">
    <source>
        <dbReference type="ARBA" id="ARBA00022723"/>
    </source>
</evidence>
<proteinExistence type="inferred from homology"/>
<dbReference type="CDD" id="cd05799">
    <property type="entry name" value="PGM2"/>
    <property type="match status" value="1"/>
</dbReference>
<evidence type="ECO:0000256" key="7">
    <source>
        <dbReference type="SAM" id="MobiDB-lite"/>
    </source>
</evidence>
<keyword evidence="3" id="KW-0597">Phosphoprotein</keyword>
<dbReference type="InterPro" id="IPR005844">
    <property type="entry name" value="A-D-PHexomutase_a/b/a-I"/>
</dbReference>
<evidence type="ECO:0000256" key="2">
    <source>
        <dbReference type="ARBA" id="ARBA00010231"/>
    </source>
</evidence>
<feature type="domain" description="Alpha-D-phosphohexomutase alpha/beta/alpha" evidence="11">
    <location>
        <begin position="417"/>
        <end position="537"/>
    </location>
</feature>
<evidence type="ECO:0000259" key="8">
    <source>
        <dbReference type="Pfam" id="PF00408"/>
    </source>
</evidence>
<dbReference type="Gene3D" id="3.40.120.10">
    <property type="entry name" value="Alpha-D-Glucose-1,6-Bisphosphate, subunit A, domain 3"/>
    <property type="match status" value="3"/>
</dbReference>
<feature type="domain" description="Alpha-D-phosphohexomutase alpha/beta/alpha" evidence="10">
    <location>
        <begin position="318"/>
        <end position="404"/>
    </location>
</feature>
<dbReference type="EMBL" id="WEGK01000019">
    <property type="protein sequence ID" value="MQY23340.1"/>
    <property type="molecule type" value="Genomic_DNA"/>
</dbReference>
<dbReference type="PROSITE" id="PS00710">
    <property type="entry name" value="PGM_PMM"/>
    <property type="match status" value="1"/>
</dbReference>
<keyword evidence="4" id="KW-0479">Metal-binding</keyword>
<accession>A0A7K0DC33</accession>
<evidence type="ECO:0000256" key="1">
    <source>
        <dbReference type="ARBA" id="ARBA00001946"/>
    </source>
</evidence>
<dbReference type="GO" id="GO:0006166">
    <property type="term" value="P:purine ribonucleoside salvage"/>
    <property type="evidence" value="ECO:0007669"/>
    <property type="project" value="TreeGrafter"/>
</dbReference>
<dbReference type="PANTHER" id="PTHR45745">
    <property type="entry name" value="PHOSPHOMANNOMUTASE 45A"/>
    <property type="match status" value="1"/>
</dbReference>
<dbReference type="GO" id="GO:0005975">
    <property type="term" value="P:carbohydrate metabolic process"/>
    <property type="evidence" value="ECO:0007669"/>
    <property type="project" value="InterPro"/>
</dbReference>
<reference evidence="12 13" key="1">
    <citation type="submission" date="2019-10" db="EMBL/GenBank/DDBJ databases">
        <title>Nocardia macrotermitis sp. nov. and Nocardia aurantia sp. nov., isolated from the gut of fungus growing-termite Macrotermes natalensis.</title>
        <authorList>
            <person name="Benndorf R."/>
            <person name="Schwitalla J."/>
            <person name="Martin K."/>
            <person name="De Beer W."/>
            <person name="Kaster A.-K."/>
            <person name="Vollmers J."/>
            <person name="Poulsen M."/>
            <person name="Beemelmanns C."/>
        </authorList>
    </citation>
    <scope>NUCLEOTIDE SEQUENCE [LARGE SCALE GENOMIC DNA]</scope>
    <source>
        <strain evidence="12 13">RB20</strain>
    </source>
</reference>
<dbReference type="InterPro" id="IPR016055">
    <property type="entry name" value="A-D-PHexomutase_a/b/a-I/II/III"/>
</dbReference>
<dbReference type="Pfam" id="PF02880">
    <property type="entry name" value="PGM_PMM_III"/>
    <property type="match status" value="1"/>
</dbReference>
<keyword evidence="6" id="KW-0413">Isomerase</keyword>
<feature type="domain" description="Alpha-D-phosphohexomutase alpha/beta/alpha" evidence="9">
    <location>
        <begin position="10"/>
        <end position="145"/>
    </location>
</feature>
<name>A0A7K0DC33_9NOCA</name>
<evidence type="ECO:0008006" key="14">
    <source>
        <dbReference type="Google" id="ProtNLM"/>
    </source>
</evidence>
<gene>
    <name evidence="12" type="ORF">NRB20_64680</name>
</gene>
<evidence type="ECO:0000259" key="11">
    <source>
        <dbReference type="Pfam" id="PF02880"/>
    </source>
</evidence>
<keyword evidence="13" id="KW-1185">Reference proteome</keyword>
<evidence type="ECO:0000259" key="10">
    <source>
        <dbReference type="Pfam" id="PF02879"/>
    </source>
</evidence>
<dbReference type="InterPro" id="IPR005845">
    <property type="entry name" value="A-D-PHexomutase_a/b/a-II"/>
</dbReference>
<dbReference type="InterPro" id="IPR036900">
    <property type="entry name" value="A-D-PHexomutase_C_sf"/>
</dbReference>
<evidence type="ECO:0000256" key="5">
    <source>
        <dbReference type="ARBA" id="ARBA00022842"/>
    </source>
</evidence>
<feature type="region of interest" description="Disordered" evidence="7">
    <location>
        <begin position="191"/>
        <end position="315"/>
    </location>
</feature>
<keyword evidence="5" id="KW-0460">Magnesium</keyword>
<feature type="domain" description="Alpha-D-phosphohexomutase C-terminal" evidence="8">
    <location>
        <begin position="606"/>
        <end position="637"/>
    </location>
</feature>
<evidence type="ECO:0000313" key="13">
    <source>
        <dbReference type="Proteomes" id="UP000438448"/>
    </source>
</evidence>
<comment type="similarity">
    <text evidence="2">Belongs to the phosphohexose mutase family.</text>
</comment>
<dbReference type="InterPro" id="IPR005846">
    <property type="entry name" value="A-D-PHexomutase_a/b/a-III"/>
</dbReference>
<dbReference type="AlphaFoldDB" id="A0A7K0DC33"/>
<evidence type="ECO:0000256" key="3">
    <source>
        <dbReference type="ARBA" id="ARBA00022553"/>
    </source>
</evidence>